<sequence length="49" mass="5725">MSEKKKCPICNDKLEEYSGGGLEAEEWDEDPGYICKNKHWLSTEDYNKL</sequence>
<name>A0A0F9UKG4_9ZZZZ</name>
<reference evidence="1" key="1">
    <citation type="journal article" date="2015" name="Nature">
        <title>Complex archaea that bridge the gap between prokaryotes and eukaryotes.</title>
        <authorList>
            <person name="Spang A."/>
            <person name="Saw J.H."/>
            <person name="Jorgensen S.L."/>
            <person name="Zaremba-Niedzwiedzka K."/>
            <person name="Martijn J."/>
            <person name="Lind A.E."/>
            <person name="van Eijk R."/>
            <person name="Schleper C."/>
            <person name="Guy L."/>
            <person name="Ettema T.J."/>
        </authorList>
    </citation>
    <scope>NUCLEOTIDE SEQUENCE</scope>
</reference>
<accession>A0A0F9UKG4</accession>
<comment type="caution">
    <text evidence="1">The sequence shown here is derived from an EMBL/GenBank/DDBJ whole genome shotgun (WGS) entry which is preliminary data.</text>
</comment>
<gene>
    <name evidence="1" type="ORF">LCGC14_0595820</name>
</gene>
<dbReference type="EMBL" id="LAZR01000943">
    <property type="protein sequence ID" value="KKN54088.1"/>
    <property type="molecule type" value="Genomic_DNA"/>
</dbReference>
<organism evidence="1">
    <name type="scientific">marine sediment metagenome</name>
    <dbReference type="NCBI Taxonomy" id="412755"/>
    <lineage>
        <taxon>unclassified sequences</taxon>
        <taxon>metagenomes</taxon>
        <taxon>ecological metagenomes</taxon>
    </lineage>
</organism>
<proteinExistence type="predicted"/>
<dbReference type="AlphaFoldDB" id="A0A0F9UKG4"/>
<evidence type="ECO:0000313" key="1">
    <source>
        <dbReference type="EMBL" id="KKN54088.1"/>
    </source>
</evidence>
<protein>
    <submittedName>
        <fullName evidence="1">Uncharacterized protein</fullName>
    </submittedName>
</protein>